<keyword evidence="1" id="KW-0812">Transmembrane</keyword>
<reference evidence="2" key="1">
    <citation type="journal article" date="2007" name="J. Bacteriol.">
        <title>Comparative genome analysis of four magnetotactic bacteria reveals a complex set of group-specific genes implicated in magnetosome biomineralization and function.</title>
        <authorList>
            <person name="Richter M."/>
            <person name="Kube M."/>
            <person name="Bazylinski D.A."/>
            <person name="Lombardot T."/>
            <person name="Gloeckner F.O."/>
            <person name="Reinhardt R."/>
            <person name="Schueler D."/>
        </authorList>
    </citation>
    <scope>NUCLEOTIDE SEQUENCE</scope>
    <source>
        <strain evidence="2">MSR-1</strain>
    </source>
</reference>
<sequence length="151" mass="16284">MHVLSLRHGDGTARALSYLGLIPFIAGILVAWAPFPELRAQALNAVAIYGAVILSFIGAVHWGRVITAPAEDPLGSLWLIWAVAPSLLGWFATLLPSTGTMPVLIIGFVLAWFGDRRAVQAGLLPLWYGHMRDRLTVVVCTTLTASLPLVF</sequence>
<dbReference type="RefSeq" id="WP_106003379.1">
    <property type="nucleotide sequence ID" value="NZ_CP027527.1"/>
</dbReference>
<feature type="transmembrane region" description="Helical" evidence="1">
    <location>
        <begin position="87"/>
        <end position="113"/>
    </location>
</feature>
<feature type="transmembrane region" description="Helical" evidence="1">
    <location>
        <begin position="15"/>
        <end position="35"/>
    </location>
</feature>
<dbReference type="Pfam" id="PF11911">
    <property type="entry name" value="DUF3429"/>
    <property type="match status" value="1"/>
</dbReference>
<evidence type="ECO:0000256" key="1">
    <source>
        <dbReference type="SAM" id="Phobius"/>
    </source>
</evidence>
<gene>
    <name evidence="2" type="ORF">MGR_2357</name>
</gene>
<dbReference type="AlphaFoldDB" id="A4TY34"/>
<organism evidence="2">
    <name type="scientific">Magnetospirillum gryphiswaldense</name>
    <dbReference type="NCBI Taxonomy" id="55518"/>
    <lineage>
        <taxon>Bacteria</taxon>
        <taxon>Pseudomonadati</taxon>
        <taxon>Pseudomonadota</taxon>
        <taxon>Alphaproteobacteria</taxon>
        <taxon>Rhodospirillales</taxon>
        <taxon>Rhodospirillaceae</taxon>
        <taxon>Magnetospirillum</taxon>
    </lineage>
</organism>
<proteinExistence type="predicted"/>
<feature type="transmembrane region" description="Helical" evidence="1">
    <location>
        <begin position="47"/>
        <end position="67"/>
    </location>
</feature>
<protein>
    <recommendedName>
        <fullName evidence="3">DUF3429 domain-containing protein</fullName>
    </recommendedName>
</protein>
<keyword evidence="1" id="KW-1133">Transmembrane helix</keyword>
<evidence type="ECO:0000313" key="2">
    <source>
        <dbReference type="EMBL" id="CAM75541.1"/>
    </source>
</evidence>
<dbReference type="PANTHER" id="PTHR15887">
    <property type="entry name" value="TRANSMEMBRANE PROTEIN 69"/>
    <property type="match status" value="1"/>
</dbReference>
<keyword evidence="1" id="KW-0472">Membrane</keyword>
<dbReference type="PANTHER" id="PTHR15887:SF1">
    <property type="entry name" value="TRANSMEMBRANE PROTEIN 69"/>
    <property type="match status" value="1"/>
</dbReference>
<evidence type="ECO:0008006" key="3">
    <source>
        <dbReference type="Google" id="ProtNLM"/>
    </source>
</evidence>
<name>A4TY34_9PROT</name>
<accession>A4TY34</accession>
<dbReference type="InterPro" id="IPR021836">
    <property type="entry name" value="DUF3429"/>
</dbReference>
<dbReference type="EMBL" id="CU459003">
    <property type="protein sequence ID" value="CAM75541.1"/>
    <property type="molecule type" value="Genomic_DNA"/>
</dbReference>